<evidence type="ECO:0000313" key="1">
    <source>
        <dbReference type="EMBL" id="VAI82594.1"/>
    </source>
</evidence>
<reference evidence="1 2" key="1">
    <citation type="submission" date="2017-09" db="EMBL/GenBank/DDBJ databases">
        <authorList>
            <consortium name="International Durum Wheat Genome Sequencing Consortium (IDWGSC)"/>
            <person name="Milanesi L."/>
        </authorList>
    </citation>
    <scope>NUCLEOTIDE SEQUENCE [LARGE SCALE GENOMIC DNA]</scope>
    <source>
        <strain evidence="2">cv. Svevo</strain>
    </source>
</reference>
<name>A0A9R0ZR47_TRITD</name>
<organism evidence="1 2">
    <name type="scientific">Triticum turgidum subsp. durum</name>
    <name type="common">Durum wheat</name>
    <name type="synonym">Triticum durum</name>
    <dbReference type="NCBI Taxonomy" id="4567"/>
    <lineage>
        <taxon>Eukaryota</taxon>
        <taxon>Viridiplantae</taxon>
        <taxon>Streptophyta</taxon>
        <taxon>Embryophyta</taxon>
        <taxon>Tracheophyta</taxon>
        <taxon>Spermatophyta</taxon>
        <taxon>Magnoliopsida</taxon>
        <taxon>Liliopsida</taxon>
        <taxon>Poales</taxon>
        <taxon>Poaceae</taxon>
        <taxon>BOP clade</taxon>
        <taxon>Pooideae</taxon>
        <taxon>Triticodae</taxon>
        <taxon>Triticeae</taxon>
        <taxon>Triticinae</taxon>
        <taxon>Triticum</taxon>
    </lineage>
</organism>
<keyword evidence="2" id="KW-1185">Reference proteome</keyword>
<sequence length="73" mass="8085">MQCVIDREIGKPKYRCAWACVDTAADGGCRTIECGLQYSTQDQVYTCPIPIRVQGRPCRLRRPAMLQPSAAPA</sequence>
<dbReference type="EMBL" id="LT934124">
    <property type="protein sequence ID" value="VAI82594.1"/>
    <property type="molecule type" value="Genomic_DNA"/>
</dbReference>
<protein>
    <submittedName>
        <fullName evidence="1">Uncharacterized protein</fullName>
    </submittedName>
</protein>
<dbReference type="AlphaFoldDB" id="A0A9R0ZR47"/>
<gene>
    <name evidence="1" type="ORF">TRITD_7Bv1G004390</name>
</gene>
<evidence type="ECO:0000313" key="2">
    <source>
        <dbReference type="Proteomes" id="UP000324705"/>
    </source>
</evidence>
<proteinExistence type="predicted"/>
<dbReference type="Gramene" id="TRITD7Bv1G004390.1">
    <property type="protein sequence ID" value="TRITD7Bv1G004390.1"/>
    <property type="gene ID" value="TRITD7Bv1G004390"/>
</dbReference>
<accession>A0A9R0ZR47</accession>
<dbReference type="Proteomes" id="UP000324705">
    <property type="component" value="Chromosome 7B"/>
</dbReference>